<proteinExistence type="predicted"/>
<name>R6MZ81_9FIRM</name>
<protein>
    <submittedName>
        <fullName evidence="1">Uncharacterized protein</fullName>
    </submittedName>
</protein>
<sequence length="122" mass="14125">MRDVIDKNTLKPGDVVGVRMKTQIGWGFFRYPKTIPLTIKRITPARTKFVMTNGSEFGRHDYFYPITAETSNQTYVAECAEKIHTALVTLDRLQRDGKLFKQDDDFIVRTAERLQQILDEVV</sequence>
<dbReference type="Proteomes" id="UP000018168">
    <property type="component" value="Unassembled WGS sequence"/>
</dbReference>
<gene>
    <name evidence="1" type="ORF">BN578_00585</name>
</gene>
<comment type="caution">
    <text evidence="1">The sequence shown here is derived from an EMBL/GenBank/DDBJ whole genome shotgun (WGS) entry which is preliminary data.</text>
</comment>
<organism evidence="1 2">
    <name type="scientific">[Clostridium] leptum CAG:27</name>
    <dbReference type="NCBI Taxonomy" id="1263068"/>
    <lineage>
        <taxon>Bacteria</taxon>
        <taxon>Bacillati</taxon>
        <taxon>Bacillota</taxon>
        <taxon>Clostridia</taxon>
        <taxon>Eubacteriales</taxon>
        <taxon>Oscillospiraceae</taxon>
        <taxon>Oscillospiraceae incertae sedis</taxon>
    </lineage>
</organism>
<reference evidence="1" key="1">
    <citation type="submission" date="2012-11" db="EMBL/GenBank/DDBJ databases">
        <title>Dependencies among metagenomic species, viruses, plasmids and units of genetic variation.</title>
        <authorList>
            <person name="Nielsen H.B."/>
            <person name="Almeida M."/>
            <person name="Juncker A.S."/>
            <person name="Rasmussen S."/>
            <person name="Li J."/>
            <person name="Sunagawa S."/>
            <person name="Plichta D."/>
            <person name="Gautier L."/>
            <person name="Le Chatelier E."/>
            <person name="Peletier E."/>
            <person name="Bonde I."/>
            <person name="Nielsen T."/>
            <person name="Manichanh C."/>
            <person name="Arumugam M."/>
            <person name="Batto J."/>
            <person name="Santos M.B.Q.D."/>
            <person name="Blom N."/>
            <person name="Borruel N."/>
            <person name="Burgdorf K.S."/>
            <person name="Boumezbeur F."/>
            <person name="Casellas F."/>
            <person name="Dore J."/>
            <person name="Guarner F."/>
            <person name="Hansen T."/>
            <person name="Hildebrand F."/>
            <person name="Kaas R.S."/>
            <person name="Kennedy S."/>
            <person name="Kristiansen K."/>
            <person name="Kultima J.R."/>
            <person name="Leonard P."/>
            <person name="Levenez F."/>
            <person name="Lund O."/>
            <person name="Moumen B."/>
            <person name="Le Paslier D."/>
            <person name="Pons N."/>
            <person name="Pedersen O."/>
            <person name="Prifti E."/>
            <person name="Qin J."/>
            <person name="Raes J."/>
            <person name="Tap J."/>
            <person name="Tims S."/>
            <person name="Ussery D.W."/>
            <person name="Yamada T."/>
            <person name="MetaHit consortium"/>
            <person name="Renault P."/>
            <person name="Sicheritz-Ponten T."/>
            <person name="Bork P."/>
            <person name="Wang J."/>
            <person name="Brunak S."/>
            <person name="Ehrlich S.D."/>
        </authorList>
    </citation>
    <scope>NUCLEOTIDE SEQUENCE [LARGE SCALE GENOMIC DNA]</scope>
</reference>
<dbReference type="EMBL" id="CBEP010000091">
    <property type="protein sequence ID" value="CDC05053.1"/>
    <property type="molecule type" value="Genomic_DNA"/>
</dbReference>
<evidence type="ECO:0000313" key="2">
    <source>
        <dbReference type="Proteomes" id="UP000018168"/>
    </source>
</evidence>
<dbReference type="AlphaFoldDB" id="R6MZ81"/>
<evidence type="ECO:0000313" key="1">
    <source>
        <dbReference type="EMBL" id="CDC05053.1"/>
    </source>
</evidence>
<accession>R6MZ81</accession>